<dbReference type="ExpressionAtlas" id="A0A0P0WJH6">
    <property type="expression patterns" value="baseline and differential"/>
</dbReference>
<gene>
    <name evidence="2" type="ordered locus">Os05g0208500</name>
    <name evidence="2" type="ORF">OSNPB_050208500</name>
</gene>
<accession>A0A0P0WJH6</accession>
<feature type="region of interest" description="Disordered" evidence="1">
    <location>
        <begin position="1"/>
        <end position="67"/>
    </location>
</feature>
<dbReference type="PaxDb" id="39947-A0A0P0WJH6"/>
<name>A0A0P0WJH6_ORYSJ</name>
<dbReference type="Gramene" id="Os05t0208500-01">
    <property type="protein sequence ID" value="Os05t0208500-01"/>
    <property type="gene ID" value="Os05g0208500"/>
</dbReference>
<reference evidence="2 3" key="2">
    <citation type="journal article" date="2013" name="Plant Cell Physiol.">
        <title>Rice Annotation Project Database (RAP-DB): an integrative and interactive database for rice genomics.</title>
        <authorList>
            <person name="Sakai H."/>
            <person name="Lee S.S."/>
            <person name="Tanaka T."/>
            <person name="Numa H."/>
            <person name="Kim J."/>
            <person name="Kawahara Y."/>
            <person name="Wakimoto H."/>
            <person name="Yang C.C."/>
            <person name="Iwamoto M."/>
            <person name="Abe T."/>
            <person name="Yamada Y."/>
            <person name="Muto A."/>
            <person name="Inokuchi H."/>
            <person name="Ikemura T."/>
            <person name="Matsumoto T."/>
            <person name="Sasaki T."/>
            <person name="Itoh T."/>
        </authorList>
    </citation>
    <scope>NUCLEOTIDE SEQUENCE [LARGE SCALE GENOMIC DNA]</scope>
    <source>
        <strain evidence="3">cv. Nipponbare</strain>
    </source>
</reference>
<organism evidence="2 3">
    <name type="scientific">Oryza sativa subsp. japonica</name>
    <name type="common">Rice</name>
    <dbReference type="NCBI Taxonomy" id="39947"/>
    <lineage>
        <taxon>Eukaryota</taxon>
        <taxon>Viridiplantae</taxon>
        <taxon>Streptophyta</taxon>
        <taxon>Embryophyta</taxon>
        <taxon>Tracheophyta</taxon>
        <taxon>Spermatophyta</taxon>
        <taxon>Magnoliopsida</taxon>
        <taxon>Liliopsida</taxon>
        <taxon>Poales</taxon>
        <taxon>Poaceae</taxon>
        <taxon>BOP clade</taxon>
        <taxon>Oryzoideae</taxon>
        <taxon>Oryzeae</taxon>
        <taxon>Oryzinae</taxon>
        <taxon>Oryza</taxon>
        <taxon>Oryza sativa</taxon>
    </lineage>
</organism>
<dbReference type="InParanoid" id="A0A0P0WJH6"/>
<protein>
    <submittedName>
        <fullName evidence="2">Os05g0208500 protein</fullName>
    </submittedName>
</protein>
<keyword evidence="3" id="KW-1185">Reference proteome</keyword>
<evidence type="ECO:0000256" key="1">
    <source>
        <dbReference type="SAM" id="MobiDB-lite"/>
    </source>
</evidence>
<reference evidence="2 3" key="3">
    <citation type="journal article" date="2013" name="Rice">
        <title>Improvement of the Oryza sativa Nipponbare reference genome using next generation sequence and optical map data.</title>
        <authorList>
            <person name="Kawahara Y."/>
            <person name="de la Bastide M."/>
            <person name="Hamilton J.P."/>
            <person name="Kanamori H."/>
            <person name="McCombie W.R."/>
            <person name="Ouyang S."/>
            <person name="Schwartz D.C."/>
            <person name="Tanaka T."/>
            <person name="Wu J."/>
            <person name="Zhou S."/>
            <person name="Childs K.L."/>
            <person name="Davidson R.M."/>
            <person name="Lin H."/>
            <person name="Quesada-Ocampo L."/>
            <person name="Vaillancourt B."/>
            <person name="Sakai H."/>
            <person name="Lee S.S."/>
            <person name="Kim J."/>
            <person name="Numa H."/>
            <person name="Itoh T."/>
            <person name="Buell C.R."/>
            <person name="Matsumoto T."/>
        </authorList>
    </citation>
    <scope>NUCLEOTIDE SEQUENCE [LARGE SCALE GENOMIC DNA]</scope>
    <source>
        <strain evidence="3">cv. Nipponbare</strain>
    </source>
</reference>
<reference evidence="3" key="1">
    <citation type="journal article" date="2005" name="Nature">
        <title>The map-based sequence of the rice genome.</title>
        <authorList>
            <consortium name="International rice genome sequencing project (IRGSP)"/>
            <person name="Matsumoto T."/>
            <person name="Wu J."/>
            <person name="Kanamori H."/>
            <person name="Katayose Y."/>
            <person name="Fujisawa M."/>
            <person name="Namiki N."/>
            <person name="Mizuno H."/>
            <person name="Yamamoto K."/>
            <person name="Antonio B.A."/>
            <person name="Baba T."/>
            <person name="Sakata K."/>
            <person name="Nagamura Y."/>
            <person name="Aoki H."/>
            <person name="Arikawa K."/>
            <person name="Arita K."/>
            <person name="Bito T."/>
            <person name="Chiden Y."/>
            <person name="Fujitsuka N."/>
            <person name="Fukunaka R."/>
            <person name="Hamada M."/>
            <person name="Harada C."/>
            <person name="Hayashi A."/>
            <person name="Hijishita S."/>
            <person name="Honda M."/>
            <person name="Hosokawa S."/>
            <person name="Ichikawa Y."/>
            <person name="Idonuma A."/>
            <person name="Iijima M."/>
            <person name="Ikeda M."/>
            <person name="Ikeno M."/>
            <person name="Ito K."/>
            <person name="Ito S."/>
            <person name="Ito T."/>
            <person name="Ito Y."/>
            <person name="Ito Y."/>
            <person name="Iwabuchi A."/>
            <person name="Kamiya K."/>
            <person name="Karasawa W."/>
            <person name="Kurita K."/>
            <person name="Katagiri S."/>
            <person name="Kikuta A."/>
            <person name="Kobayashi H."/>
            <person name="Kobayashi N."/>
            <person name="Machita K."/>
            <person name="Maehara T."/>
            <person name="Masukawa M."/>
            <person name="Mizubayashi T."/>
            <person name="Mukai Y."/>
            <person name="Nagasaki H."/>
            <person name="Nagata Y."/>
            <person name="Naito S."/>
            <person name="Nakashima M."/>
            <person name="Nakama Y."/>
            <person name="Nakamichi Y."/>
            <person name="Nakamura M."/>
            <person name="Meguro A."/>
            <person name="Negishi M."/>
            <person name="Ohta I."/>
            <person name="Ohta T."/>
            <person name="Okamoto M."/>
            <person name="Ono N."/>
            <person name="Saji S."/>
            <person name="Sakaguchi M."/>
            <person name="Sakai K."/>
            <person name="Shibata M."/>
            <person name="Shimokawa T."/>
            <person name="Song J."/>
            <person name="Takazaki Y."/>
            <person name="Terasawa K."/>
            <person name="Tsugane M."/>
            <person name="Tsuji K."/>
            <person name="Ueda S."/>
            <person name="Waki K."/>
            <person name="Yamagata H."/>
            <person name="Yamamoto M."/>
            <person name="Yamamoto S."/>
            <person name="Yamane H."/>
            <person name="Yoshiki S."/>
            <person name="Yoshihara R."/>
            <person name="Yukawa K."/>
            <person name="Zhong H."/>
            <person name="Yano M."/>
            <person name="Yuan Q."/>
            <person name="Ouyang S."/>
            <person name="Liu J."/>
            <person name="Jones K.M."/>
            <person name="Gansberger K."/>
            <person name="Moffat K."/>
            <person name="Hill J."/>
            <person name="Bera J."/>
            <person name="Fadrosh D."/>
            <person name="Jin S."/>
            <person name="Johri S."/>
            <person name="Kim M."/>
            <person name="Overton L."/>
            <person name="Reardon M."/>
            <person name="Tsitrin T."/>
            <person name="Vuong H."/>
            <person name="Weaver B."/>
            <person name="Ciecko A."/>
            <person name="Tallon L."/>
            <person name="Jackson J."/>
            <person name="Pai G."/>
            <person name="Aken S.V."/>
            <person name="Utterback T."/>
            <person name="Reidmuller S."/>
            <person name="Feldblyum T."/>
            <person name="Hsiao J."/>
            <person name="Zismann V."/>
            <person name="Iobst S."/>
            <person name="de Vazeille A.R."/>
            <person name="Buell C.R."/>
            <person name="Ying K."/>
            <person name="Li Y."/>
            <person name="Lu T."/>
            <person name="Huang Y."/>
            <person name="Zhao Q."/>
            <person name="Feng Q."/>
            <person name="Zhang L."/>
            <person name="Zhu J."/>
            <person name="Weng Q."/>
            <person name="Mu J."/>
            <person name="Lu Y."/>
            <person name="Fan D."/>
            <person name="Liu Y."/>
            <person name="Guan J."/>
            <person name="Zhang Y."/>
            <person name="Yu S."/>
            <person name="Liu X."/>
            <person name="Zhang Y."/>
            <person name="Hong G."/>
            <person name="Han B."/>
            <person name="Choisne N."/>
            <person name="Demange N."/>
            <person name="Orjeda G."/>
            <person name="Samain S."/>
            <person name="Cattolico L."/>
            <person name="Pelletier E."/>
            <person name="Couloux A."/>
            <person name="Segurens B."/>
            <person name="Wincker P."/>
            <person name="D'Hont A."/>
            <person name="Scarpelli C."/>
            <person name="Weissenbach J."/>
            <person name="Salanoubat M."/>
            <person name="Quetier F."/>
            <person name="Yu Y."/>
            <person name="Kim H.R."/>
            <person name="Rambo T."/>
            <person name="Currie J."/>
            <person name="Collura K."/>
            <person name="Luo M."/>
            <person name="Yang T."/>
            <person name="Ammiraju J.S.S."/>
            <person name="Engler F."/>
            <person name="Soderlund C."/>
            <person name="Wing R.A."/>
            <person name="Palmer L.E."/>
            <person name="de la Bastide M."/>
            <person name="Spiegel L."/>
            <person name="Nascimento L."/>
            <person name="Zutavern T."/>
            <person name="O'Shaughnessy A."/>
            <person name="Dike S."/>
            <person name="Dedhia N."/>
            <person name="Preston R."/>
            <person name="Balija V."/>
            <person name="McCombie W.R."/>
            <person name="Chow T."/>
            <person name="Chen H."/>
            <person name="Chung M."/>
            <person name="Chen C."/>
            <person name="Shaw J."/>
            <person name="Wu H."/>
            <person name="Hsiao K."/>
            <person name="Chao Y."/>
            <person name="Chu M."/>
            <person name="Cheng C."/>
            <person name="Hour A."/>
            <person name="Lee P."/>
            <person name="Lin S."/>
            <person name="Lin Y."/>
            <person name="Liou J."/>
            <person name="Liu S."/>
            <person name="Hsing Y."/>
            <person name="Raghuvanshi S."/>
            <person name="Mohanty A."/>
            <person name="Bharti A.K."/>
            <person name="Gaur A."/>
            <person name="Gupta V."/>
            <person name="Kumar D."/>
            <person name="Ravi V."/>
            <person name="Vij S."/>
            <person name="Kapur A."/>
            <person name="Khurana P."/>
            <person name="Khurana P."/>
            <person name="Khurana J.P."/>
            <person name="Tyagi A.K."/>
            <person name="Gaikwad K."/>
            <person name="Singh A."/>
            <person name="Dalal V."/>
            <person name="Srivastava S."/>
            <person name="Dixit A."/>
            <person name="Pal A.K."/>
            <person name="Ghazi I.A."/>
            <person name="Yadav M."/>
            <person name="Pandit A."/>
            <person name="Bhargava A."/>
            <person name="Sureshbabu K."/>
            <person name="Batra K."/>
            <person name="Sharma T.R."/>
            <person name="Mohapatra T."/>
            <person name="Singh N.K."/>
            <person name="Messing J."/>
            <person name="Nelson A.B."/>
            <person name="Fuks G."/>
            <person name="Kavchok S."/>
            <person name="Keizer G."/>
            <person name="Linton E."/>
            <person name="Llaca V."/>
            <person name="Song R."/>
            <person name="Tanyolac B."/>
            <person name="Young S."/>
            <person name="Ho-Il K."/>
            <person name="Hahn J.H."/>
            <person name="Sangsakoo G."/>
            <person name="Vanavichit A."/>
            <person name="de Mattos Luiz.A.T."/>
            <person name="Zimmer P.D."/>
            <person name="Malone G."/>
            <person name="Dellagostin O."/>
            <person name="de Oliveira A.C."/>
            <person name="Bevan M."/>
            <person name="Bancroft I."/>
            <person name="Minx P."/>
            <person name="Cordum H."/>
            <person name="Wilson R."/>
            <person name="Cheng Z."/>
            <person name="Jin W."/>
            <person name="Jiang J."/>
            <person name="Leong S.A."/>
            <person name="Iwama H."/>
            <person name="Gojobori T."/>
            <person name="Itoh T."/>
            <person name="Niimura Y."/>
            <person name="Fujii Y."/>
            <person name="Habara T."/>
            <person name="Sakai H."/>
            <person name="Sato Y."/>
            <person name="Wilson G."/>
            <person name="Kumar K."/>
            <person name="McCouch S."/>
            <person name="Juretic N."/>
            <person name="Hoen D."/>
            <person name="Wright S."/>
            <person name="Bruskiewich R."/>
            <person name="Bureau T."/>
            <person name="Miyao A."/>
            <person name="Hirochika H."/>
            <person name="Nishikawa T."/>
            <person name="Kadowaki K."/>
            <person name="Sugiura M."/>
            <person name="Burr B."/>
            <person name="Sasaki T."/>
        </authorList>
    </citation>
    <scope>NUCLEOTIDE SEQUENCE [LARGE SCALE GENOMIC DNA]</scope>
    <source>
        <strain evidence="3">cv. Nipponbare</strain>
    </source>
</reference>
<feature type="compositionally biased region" description="Low complexity" evidence="1">
    <location>
        <begin position="40"/>
        <end position="54"/>
    </location>
</feature>
<feature type="compositionally biased region" description="Pro residues" evidence="1">
    <location>
        <begin position="16"/>
        <end position="28"/>
    </location>
</feature>
<sequence>MPCRSAPGQHGRRPEAAPPPAFSPSPPPPRRRLSSRRQSRTAARTAAAGPSTPSNTLRLGPRRERHGPGYAQRLRLWLPLFRHRLPQSGFGLSGEGGRIPSGGSSAVDDATRAAVRGQQEAWVAAAGGRVLRLVWRSARAVGDGLGLIAKGTMQPTGDDHSCANWVCGFGREIAGESLAVPLAG</sequence>
<evidence type="ECO:0000313" key="3">
    <source>
        <dbReference type="Proteomes" id="UP000059680"/>
    </source>
</evidence>
<dbReference type="AlphaFoldDB" id="A0A0P0WJH6"/>
<dbReference type="Proteomes" id="UP000059680">
    <property type="component" value="Chromosome 5"/>
</dbReference>
<proteinExistence type="predicted"/>
<dbReference type="EMBL" id="AP014961">
    <property type="protein sequence ID" value="BAS92774.1"/>
    <property type="molecule type" value="Genomic_DNA"/>
</dbReference>
<feature type="compositionally biased region" description="Basic residues" evidence="1">
    <location>
        <begin position="29"/>
        <end position="39"/>
    </location>
</feature>
<evidence type="ECO:0000313" key="2">
    <source>
        <dbReference type="EMBL" id="BAS92774.1"/>
    </source>
</evidence>